<evidence type="ECO:0000313" key="1">
    <source>
        <dbReference type="EnsemblMetazoa" id="XP_003242231.1"/>
    </source>
</evidence>
<evidence type="ECO:0008006" key="3">
    <source>
        <dbReference type="Google" id="ProtNLM"/>
    </source>
</evidence>
<reference evidence="2" key="1">
    <citation type="submission" date="2010-06" db="EMBL/GenBank/DDBJ databases">
        <authorList>
            <person name="Jiang H."/>
            <person name="Abraham K."/>
            <person name="Ali S."/>
            <person name="Alsbrooks S.L."/>
            <person name="Anim B.N."/>
            <person name="Anosike U.S."/>
            <person name="Attaway T."/>
            <person name="Bandaranaike D.P."/>
            <person name="Battles P.K."/>
            <person name="Bell S.N."/>
            <person name="Bell A.V."/>
            <person name="Beltran B."/>
            <person name="Bickham C."/>
            <person name="Bustamante Y."/>
            <person name="Caleb T."/>
            <person name="Canada A."/>
            <person name="Cardenas V."/>
            <person name="Carter K."/>
            <person name="Chacko J."/>
            <person name="Chandrabose M.N."/>
            <person name="Chavez D."/>
            <person name="Chavez A."/>
            <person name="Chen L."/>
            <person name="Chu H.-S."/>
            <person name="Claassen K.J."/>
            <person name="Cockrell R."/>
            <person name="Collins M."/>
            <person name="Cooper J.A."/>
            <person name="Cree A."/>
            <person name="Curry S.M."/>
            <person name="Da Y."/>
            <person name="Dao M.D."/>
            <person name="Das B."/>
            <person name="Davila M.-L."/>
            <person name="Davy-Carroll L."/>
            <person name="Denson S."/>
            <person name="Dinh H."/>
            <person name="Ebong V.E."/>
            <person name="Edwards J.R."/>
            <person name="Egan A."/>
            <person name="El-Daye J."/>
            <person name="Escobedo L."/>
            <person name="Fernandez S."/>
            <person name="Fernando P.R."/>
            <person name="Flagg N."/>
            <person name="Forbes L.D."/>
            <person name="Fowler R.G."/>
            <person name="Fu Q."/>
            <person name="Gabisi R.A."/>
            <person name="Ganer J."/>
            <person name="Garbino Pronczuk A."/>
            <person name="Garcia R.M."/>
            <person name="Garner T."/>
            <person name="Garrett T.E."/>
            <person name="Gonzalez D.A."/>
            <person name="Hamid H."/>
            <person name="Hawkins E.S."/>
            <person name="Hirani K."/>
            <person name="Hogues M.E."/>
            <person name="Hollins B."/>
            <person name="Hsiao C.-H."/>
            <person name="Jabil R."/>
            <person name="James M.L."/>
            <person name="Jhangiani S.N."/>
            <person name="Johnson B."/>
            <person name="Johnson Q."/>
            <person name="Joshi V."/>
            <person name="Kalu J.B."/>
            <person name="Kam C."/>
            <person name="Kashfia A."/>
            <person name="Keebler J."/>
            <person name="Kisamo H."/>
            <person name="Kovar C.L."/>
            <person name="Lago L.A."/>
            <person name="Lai C.-Y."/>
            <person name="Laidlaw J."/>
            <person name="Lara F."/>
            <person name="Le T.-K."/>
            <person name="Lee S.L."/>
            <person name="Legall F.H."/>
            <person name="Lemon S.J."/>
            <person name="Lewis L.R."/>
            <person name="Li B."/>
            <person name="Liu Y."/>
            <person name="Liu Y.-S."/>
            <person name="Lopez J."/>
            <person name="Lozado R.J."/>
            <person name="Lu J."/>
            <person name="Madu R.C."/>
            <person name="Maheshwari M."/>
            <person name="Maheshwari R."/>
            <person name="Malloy K."/>
            <person name="Martinez E."/>
            <person name="Mathew T."/>
            <person name="Mercado I.C."/>
            <person name="Mercado C."/>
            <person name="Meyer B."/>
            <person name="Montgomery K."/>
            <person name="Morgan M.B."/>
            <person name="Munidasa M."/>
            <person name="Nazareth L.V."/>
            <person name="Nelson J."/>
            <person name="Ng B.M."/>
            <person name="Nguyen N.B."/>
            <person name="Nguyen P.Q."/>
            <person name="Nguyen T."/>
            <person name="Obregon M."/>
            <person name="Okwuonu G.O."/>
            <person name="Onwere C.G."/>
            <person name="Orozco G."/>
            <person name="Parra A."/>
            <person name="Patel S."/>
            <person name="Patil S."/>
            <person name="Perez A."/>
            <person name="Perez Y."/>
            <person name="Pham C."/>
            <person name="Primus E.L."/>
            <person name="Pu L.-L."/>
            <person name="Puazo M."/>
            <person name="Qin X."/>
            <person name="Quiroz J.B."/>
            <person name="Reese J."/>
            <person name="Richards S."/>
            <person name="Rives C.M."/>
            <person name="Robberts R."/>
            <person name="Ruiz S.J."/>
            <person name="Ruiz M.J."/>
            <person name="Santibanez J."/>
            <person name="Schneider B.W."/>
            <person name="Sisson I."/>
            <person name="Smith M."/>
            <person name="Sodergren E."/>
            <person name="Song X.-Z."/>
            <person name="Song B.B."/>
            <person name="Summersgill H."/>
            <person name="Thelus R."/>
            <person name="Thornton R.D."/>
            <person name="Trejos Z.Y."/>
            <person name="Usmani K."/>
            <person name="Vattathil S."/>
            <person name="Villasana D."/>
            <person name="Walker D.L."/>
            <person name="Wang S."/>
            <person name="Wang K."/>
            <person name="White C.S."/>
            <person name="Williams A.C."/>
            <person name="Williamson J."/>
            <person name="Wilson K."/>
            <person name="Woghiren I.O."/>
            <person name="Woodworth J.R."/>
            <person name="Worley K.C."/>
            <person name="Wright R.A."/>
            <person name="Wu W."/>
            <person name="Young L."/>
            <person name="Zhang L."/>
            <person name="Zhang J."/>
            <person name="Zhu Y."/>
            <person name="Muzny D.M."/>
            <person name="Weinstock G."/>
            <person name="Gibbs R.A."/>
        </authorList>
    </citation>
    <scope>NUCLEOTIDE SEQUENCE [LARGE SCALE GENOMIC DNA]</scope>
    <source>
        <strain evidence="2">LSR1</strain>
    </source>
</reference>
<dbReference type="InterPro" id="IPR036322">
    <property type="entry name" value="WD40_repeat_dom_sf"/>
</dbReference>
<keyword evidence="2" id="KW-1185">Reference proteome</keyword>
<organism evidence="1 2">
    <name type="scientific">Acyrthosiphon pisum</name>
    <name type="common">Pea aphid</name>
    <dbReference type="NCBI Taxonomy" id="7029"/>
    <lineage>
        <taxon>Eukaryota</taxon>
        <taxon>Metazoa</taxon>
        <taxon>Ecdysozoa</taxon>
        <taxon>Arthropoda</taxon>
        <taxon>Hexapoda</taxon>
        <taxon>Insecta</taxon>
        <taxon>Pterygota</taxon>
        <taxon>Neoptera</taxon>
        <taxon>Paraneoptera</taxon>
        <taxon>Hemiptera</taxon>
        <taxon>Sternorrhyncha</taxon>
        <taxon>Aphidomorpha</taxon>
        <taxon>Aphidoidea</taxon>
        <taxon>Aphididae</taxon>
        <taxon>Macrosiphini</taxon>
        <taxon>Acyrthosiphon</taxon>
    </lineage>
</organism>
<dbReference type="OrthoDB" id="6580954at2759"/>
<name>A0A8R1W4E2_ACYPI</name>
<dbReference type="GeneID" id="100572681"/>
<dbReference type="SUPFAM" id="SSF50978">
    <property type="entry name" value="WD40 repeat-like"/>
    <property type="match status" value="1"/>
</dbReference>
<proteinExistence type="predicted"/>
<evidence type="ECO:0000313" key="2">
    <source>
        <dbReference type="Proteomes" id="UP000007819"/>
    </source>
</evidence>
<dbReference type="Proteomes" id="UP000007819">
    <property type="component" value="Chromosome A1"/>
</dbReference>
<accession>A0A8R1W4E2</accession>
<dbReference type="EnsemblMetazoa" id="XM_003242183.4">
    <property type="protein sequence ID" value="XP_003242231.1"/>
    <property type="gene ID" value="LOC100572681"/>
</dbReference>
<reference evidence="1" key="2">
    <citation type="submission" date="2022-06" db="UniProtKB">
        <authorList>
            <consortium name="EnsemblMetazoa"/>
        </authorList>
    </citation>
    <scope>IDENTIFICATION</scope>
</reference>
<dbReference type="KEGG" id="api:100572681"/>
<dbReference type="RefSeq" id="XP_003242231.1">
    <property type="nucleotide sequence ID" value="XM_003242183.3"/>
</dbReference>
<protein>
    <recommendedName>
        <fullName evidence="3">Transcription factor IIIC 90kDa subunit N-terminal domain-containing protein</fullName>
    </recommendedName>
</protein>
<dbReference type="AlphaFoldDB" id="A0A8R1W4E2"/>
<sequence length="626" mass="73561">MTVNLVQEFEYTSKFISCVSVNNSFVFSTDNGLLIVDIQSDLFRPSMDYKVFRTSIPFSKEKPFEDKNFNEIRFQTPVVCQEHNLTVYPNSRNWHVIYMGNNSNIVFLEKNNNKWIEKLSDIPQKWFLIVSKKPCFVIDKKNLNIFKTENRILYYCREKENSLQIKNFVFTHTLKHENETEVYGTICCHSNNMLTFWSTSSEKSFFLKEFEFHTVSIKHIKWFQISSELFWLVVSLTNGQVYVHEILNYPNVHCTFILWPDEDFACVKNIRVESISNDKCLIFFTKMSFVLVMLYSLSEKQILSTKKEMIPKTAIIPGFTIVLEKNLLILVTDVGKFICMYFSAIKSEVTFTLKIVNNNFSEQVQNYTCTSVVFSKNECICVLTFQCNIAKYSKNDGHVKNKLLFCTIPENLVELEKKILSINDCDYDNVIDCIETLRINRMDDTLDKVCQLDRKSLDKLSIQHLKFTYWNIAFKIKKNEHDENVLQELQMLLHTRHMISYFSNKKKKFKKEDQYYCRTMLSYYMNKLSVEYVQVKVDAAKLIGSFTGAKHTYFCNTCKRILLSFTDFRMFVCEQEHKELRCPVTLGPLGMPSLVCSMCFTMANVNAENQSCVWCFGKYVPNKLLF</sequence>